<organism evidence="9 10">
    <name type="scientific">Candidatus Doudnabacteria bacterium CG10_big_fil_rev_8_21_14_0_10_41_10</name>
    <dbReference type="NCBI Taxonomy" id="1974551"/>
    <lineage>
        <taxon>Bacteria</taxon>
        <taxon>Candidatus Doudnaibacteriota</taxon>
    </lineage>
</organism>
<dbReference type="InterPro" id="IPR036291">
    <property type="entry name" value="NAD(P)-bd_dom_sf"/>
</dbReference>
<evidence type="ECO:0000256" key="7">
    <source>
        <dbReference type="RuleBase" id="RU000397"/>
    </source>
</evidence>
<evidence type="ECO:0000256" key="3">
    <source>
        <dbReference type="PIRSR" id="PIRSR000149-1"/>
    </source>
</evidence>
<dbReference type="PIRSF" id="PIRSF000149">
    <property type="entry name" value="GAP_DH"/>
    <property type="match status" value="1"/>
</dbReference>
<feature type="binding site" evidence="5">
    <location>
        <position position="35"/>
    </location>
    <ligand>
        <name>NAD(+)</name>
        <dbReference type="ChEBI" id="CHEBI:57540"/>
    </ligand>
</feature>
<dbReference type="InterPro" id="IPR020828">
    <property type="entry name" value="GlycerAld_3-P_DH_NAD(P)-bd"/>
</dbReference>
<dbReference type="InterPro" id="IPR020831">
    <property type="entry name" value="GlycerAld/Erythrose_P_DH"/>
</dbReference>
<dbReference type="PANTHER" id="PTHR43148">
    <property type="entry name" value="GLYCERALDEHYDE-3-PHOSPHATE DEHYDROGENASE 2"/>
    <property type="match status" value="1"/>
</dbReference>
<dbReference type="SUPFAM" id="SSF51735">
    <property type="entry name" value="NAD(P)-binding Rossmann-fold domains"/>
    <property type="match status" value="1"/>
</dbReference>
<protein>
    <submittedName>
        <fullName evidence="9">Type I glyceraldehyde-3-phosphate dehydrogenase</fullName>
    </submittedName>
</protein>
<dbReference type="GO" id="GO:0051287">
    <property type="term" value="F:NAD binding"/>
    <property type="evidence" value="ECO:0007669"/>
    <property type="project" value="InterPro"/>
</dbReference>
<feature type="binding site" evidence="4">
    <location>
        <begin position="152"/>
        <end position="154"/>
    </location>
    <ligand>
        <name>D-glyceraldehyde 3-phosphate</name>
        <dbReference type="ChEBI" id="CHEBI:59776"/>
    </ligand>
</feature>
<dbReference type="CDD" id="cd05214">
    <property type="entry name" value="GAPDH_I_N"/>
    <property type="match status" value="1"/>
</dbReference>
<dbReference type="GO" id="GO:0050661">
    <property type="term" value="F:NADP binding"/>
    <property type="evidence" value="ECO:0007669"/>
    <property type="project" value="InterPro"/>
</dbReference>
<reference evidence="10" key="1">
    <citation type="submission" date="2017-09" db="EMBL/GenBank/DDBJ databases">
        <title>Depth-based differentiation of microbial function through sediment-hosted aquifers and enrichment of novel symbionts in the deep terrestrial subsurface.</title>
        <authorList>
            <person name="Probst A.J."/>
            <person name="Ladd B."/>
            <person name="Jarett J.K."/>
            <person name="Geller-Mcgrath D.E."/>
            <person name="Sieber C.M.K."/>
            <person name="Emerson J.B."/>
            <person name="Anantharaman K."/>
            <person name="Thomas B.C."/>
            <person name="Malmstrom R."/>
            <person name="Stieglmeier M."/>
            <person name="Klingl A."/>
            <person name="Woyke T."/>
            <person name="Ryan C.M."/>
            <person name="Banfield J.F."/>
        </authorList>
    </citation>
    <scope>NUCLEOTIDE SEQUENCE [LARGE SCALE GENOMIC DNA]</scope>
</reference>
<dbReference type="Gene3D" id="3.30.360.10">
    <property type="entry name" value="Dihydrodipicolinate Reductase, domain 2"/>
    <property type="match status" value="1"/>
</dbReference>
<evidence type="ECO:0000259" key="8">
    <source>
        <dbReference type="SMART" id="SM00846"/>
    </source>
</evidence>
<evidence type="ECO:0000256" key="4">
    <source>
        <dbReference type="PIRSR" id="PIRSR000149-2"/>
    </source>
</evidence>
<feature type="binding site" evidence="4">
    <location>
        <position position="183"/>
    </location>
    <ligand>
        <name>D-glyceraldehyde 3-phosphate</name>
        <dbReference type="ChEBI" id="CHEBI:59776"/>
    </ligand>
</feature>
<evidence type="ECO:0000256" key="5">
    <source>
        <dbReference type="PIRSR" id="PIRSR000149-3"/>
    </source>
</evidence>
<dbReference type="Pfam" id="PF02800">
    <property type="entry name" value="Gp_dh_C"/>
    <property type="match status" value="1"/>
</dbReference>
<proteinExistence type="inferred from homology"/>
<accession>A0A2H0VGD0</accession>
<evidence type="ECO:0000313" key="10">
    <source>
        <dbReference type="Proteomes" id="UP000230557"/>
    </source>
</evidence>
<feature type="binding site" evidence="4">
    <location>
        <begin position="211"/>
        <end position="212"/>
    </location>
    <ligand>
        <name>D-glyceraldehyde 3-phosphate</name>
        <dbReference type="ChEBI" id="CHEBI:59776"/>
    </ligand>
</feature>
<evidence type="ECO:0000256" key="1">
    <source>
        <dbReference type="ARBA" id="ARBA00007406"/>
    </source>
</evidence>
<dbReference type="InterPro" id="IPR020829">
    <property type="entry name" value="GlycerAld_3-P_DH_cat"/>
</dbReference>
<feature type="domain" description="Glyceraldehyde 3-phosphate dehydrogenase NAD(P) binding" evidence="8">
    <location>
        <begin position="4"/>
        <end position="153"/>
    </location>
</feature>
<feature type="binding site" evidence="5">
    <location>
        <begin position="13"/>
        <end position="14"/>
    </location>
    <ligand>
        <name>NAD(+)</name>
        <dbReference type="ChEBI" id="CHEBI:57540"/>
    </ligand>
</feature>
<comment type="caution">
    <text evidence="9">The sequence shown here is derived from an EMBL/GenBank/DDBJ whole genome shotgun (WGS) entry which is preliminary data.</text>
</comment>
<dbReference type="FunFam" id="3.40.50.720:FF:000001">
    <property type="entry name" value="Glyceraldehyde-3-phosphate dehydrogenase"/>
    <property type="match status" value="1"/>
</dbReference>
<evidence type="ECO:0000256" key="2">
    <source>
        <dbReference type="ARBA" id="ARBA00023002"/>
    </source>
</evidence>
<dbReference type="NCBIfam" id="TIGR01534">
    <property type="entry name" value="GAPDH-I"/>
    <property type="match status" value="1"/>
</dbReference>
<feature type="active site" description="Nucleophile" evidence="3">
    <location>
        <position position="153"/>
    </location>
</feature>
<dbReference type="Gene3D" id="3.40.50.720">
    <property type="entry name" value="NAD(P)-binding Rossmann-like Domain"/>
    <property type="match status" value="1"/>
</dbReference>
<evidence type="ECO:0000256" key="6">
    <source>
        <dbReference type="PIRSR" id="PIRSR000149-4"/>
    </source>
</evidence>
<comment type="similarity">
    <text evidence="1 7">Belongs to the glyceraldehyde-3-phosphate dehydrogenase family.</text>
</comment>
<dbReference type="GO" id="GO:0006006">
    <property type="term" value="P:glucose metabolic process"/>
    <property type="evidence" value="ECO:0007669"/>
    <property type="project" value="InterPro"/>
</dbReference>
<dbReference type="AlphaFoldDB" id="A0A2H0VGD0"/>
<dbReference type="Proteomes" id="UP000230557">
    <property type="component" value="Unassembled WGS sequence"/>
</dbReference>
<dbReference type="Pfam" id="PF00044">
    <property type="entry name" value="Gp_dh_N"/>
    <property type="match status" value="1"/>
</dbReference>
<dbReference type="InterPro" id="IPR006424">
    <property type="entry name" value="Glyceraldehyde-3-P_DH_1"/>
</dbReference>
<dbReference type="FunFam" id="3.30.360.10:FF:000002">
    <property type="entry name" value="Glyceraldehyde-3-phosphate dehydrogenase"/>
    <property type="match status" value="1"/>
</dbReference>
<feature type="site" description="Activates thiol group during catalysis" evidence="6">
    <location>
        <position position="180"/>
    </location>
</feature>
<dbReference type="SUPFAM" id="SSF55347">
    <property type="entry name" value="Glyceraldehyde-3-phosphate dehydrogenase-like, C-terminal domain"/>
    <property type="match status" value="1"/>
</dbReference>
<name>A0A2H0VGD0_9BACT</name>
<dbReference type="CDD" id="cd18126">
    <property type="entry name" value="GAPDH_I_C"/>
    <property type="match status" value="1"/>
</dbReference>
<keyword evidence="5" id="KW-0520">NAD</keyword>
<sequence>MAKARVAINGFGRIGRAAFKIGNNSKSIEFVAINDLSPVPTLAHLLKYDSVYGRYIGKVEAADNALVVDKKKILVFAENDPKKLQWKKLKVDVVLECTGKFVKDGAAKVHIEAGAKRVIVSAPAKGEGDVKTFLLGVNEKEYKQQKVISNASCTTNCVAPVAFVLQKNFGIEKGMVTTVHAYTGAQSLVDGNNKDLRRARSAAINIIPTTTGAAIATGEVVSGLENRFDGMAIRVPVVNGSLSDFTVLLKRNTTVEELNKALVEYAKKNKEVMEVTTDPIVSTDIIGNSHSAIVDLSLTKVVGGNLVKVFAWYDNEWGYANRLVEEIALVT</sequence>
<gene>
    <name evidence="9" type="primary">gap</name>
    <name evidence="9" type="ORF">COT91_01715</name>
</gene>
<dbReference type="GO" id="GO:0016620">
    <property type="term" value="F:oxidoreductase activity, acting on the aldehyde or oxo group of donors, NAD or NADP as acceptor"/>
    <property type="evidence" value="ECO:0007669"/>
    <property type="project" value="InterPro"/>
</dbReference>
<feature type="binding site" evidence="4">
    <location>
        <position position="234"/>
    </location>
    <ligand>
        <name>D-glyceraldehyde 3-phosphate</name>
        <dbReference type="ChEBI" id="CHEBI:59776"/>
    </ligand>
</feature>
<evidence type="ECO:0000313" key="9">
    <source>
        <dbReference type="EMBL" id="PIR97360.1"/>
    </source>
</evidence>
<feature type="binding site" evidence="5">
    <location>
        <position position="121"/>
    </location>
    <ligand>
        <name>NAD(+)</name>
        <dbReference type="ChEBI" id="CHEBI:57540"/>
    </ligand>
</feature>
<dbReference type="PRINTS" id="PR00078">
    <property type="entry name" value="G3PDHDRGNASE"/>
</dbReference>
<keyword evidence="5" id="KW-0547">Nucleotide-binding</keyword>
<dbReference type="SMART" id="SM00846">
    <property type="entry name" value="Gp_dh_N"/>
    <property type="match status" value="1"/>
</dbReference>
<feature type="binding site" evidence="5">
    <location>
        <position position="315"/>
    </location>
    <ligand>
        <name>NAD(+)</name>
        <dbReference type="ChEBI" id="CHEBI:57540"/>
    </ligand>
</feature>
<dbReference type="EMBL" id="PFAJ01000023">
    <property type="protein sequence ID" value="PIR97360.1"/>
    <property type="molecule type" value="Genomic_DNA"/>
</dbReference>
<keyword evidence="2" id="KW-0560">Oxidoreductase</keyword>